<dbReference type="EC" id="4.1.2.25" evidence="6"/>
<comment type="caution">
    <text evidence="8">The sequence shown here is derived from an EMBL/GenBank/DDBJ whole genome shotgun (WGS) entry which is preliminary data.</text>
</comment>
<dbReference type="GO" id="GO:0004150">
    <property type="term" value="F:dihydroneopterin aldolase activity"/>
    <property type="evidence" value="ECO:0007669"/>
    <property type="project" value="UniProtKB-UniRule"/>
</dbReference>
<comment type="function">
    <text evidence="6">Catalyzes the conversion of 7,8-dihydroneopterin to 6-hydroxymethyl-7,8-dihydropterin.</text>
</comment>
<evidence type="ECO:0000256" key="5">
    <source>
        <dbReference type="ARBA" id="ARBA00023239"/>
    </source>
</evidence>
<dbReference type="FunFam" id="3.30.1130.10:FF:000003">
    <property type="entry name" value="7,8-dihydroneopterin aldolase"/>
    <property type="match status" value="1"/>
</dbReference>
<name>A0A398CKC0_9BACL</name>
<dbReference type="SUPFAM" id="SSF55620">
    <property type="entry name" value="Tetrahydrobiopterin biosynthesis enzymes-like"/>
    <property type="match status" value="1"/>
</dbReference>
<dbReference type="GO" id="GO:0046654">
    <property type="term" value="P:tetrahydrofolate biosynthetic process"/>
    <property type="evidence" value="ECO:0007669"/>
    <property type="project" value="UniProtKB-UniRule"/>
</dbReference>
<proteinExistence type="inferred from homology"/>
<dbReference type="PANTHER" id="PTHR42844:SF1">
    <property type="entry name" value="DIHYDRONEOPTERIN ALDOLASE 1-RELATED"/>
    <property type="match status" value="1"/>
</dbReference>
<dbReference type="RefSeq" id="WP_119151587.1">
    <property type="nucleotide sequence ID" value="NZ_JBHSOV010000052.1"/>
</dbReference>
<comment type="pathway">
    <text evidence="2 6">Cofactor biosynthesis; tetrahydrofolate biosynthesis; 2-amino-4-hydroxy-6-hydroxymethyl-7,8-dihydropteridine diphosphate from 7,8-dihydroneopterin triphosphate: step 3/4.</text>
</comment>
<dbReference type="GO" id="GO:0005737">
    <property type="term" value="C:cytoplasm"/>
    <property type="evidence" value="ECO:0007669"/>
    <property type="project" value="TreeGrafter"/>
</dbReference>
<dbReference type="AlphaFoldDB" id="A0A398CKC0"/>
<dbReference type="PANTHER" id="PTHR42844">
    <property type="entry name" value="DIHYDRONEOPTERIN ALDOLASE 1-RELATED"/>
    <property type="match status" value="1"/>
</dbReference>
<comment type="catalytic activity">
    <reaction evidence="1 6">
        <text>7,8-dihydroneopterin = 6-hydroxymethyl-7,8-dihydropterin + glycolaldehyde</text>
        <dbReference type="Rhea" id="RHEA:10540"/>
        <dbReference type="ChEBI" id="CHEBI:17001"/>
        <dbReference type="ChEBI" id="CHEBI:17071"/>
        <dbReference type="ChEBI" id="CHEBI:44841"/>
        <dbReference type="EC" id="4.1.2.25"/>
    </reaction>
</comment>
<dbReference type="OrthoDB" id="9803748at2"/>
<dbReference type="NCBIfam" id="TIGR00526">
    <property type="entry name" value="folB_dom"/>
    <property type="match status" value="1"/>
</dbReference>
<dbReference type="Gene3D" id="3.30.1130.10">
    <property type="match status" value="1"/>
</dbReference>
<evidence type="ECO:0000313" key="8">
    <source>
        <dbReference type="EMBL" id="RIE01328.1"/>
    </source>
</evidence>
<keyword evidence="5 6" id="KW-0456">Lyase</keyword>
<evidence type="ECO:0000256" key="6">
    <source>
        <dbReference type="RuleBase" id="RU362079"/>
    </source>
</evidence>
<accession>A0A398CKC0</accession>
<evidence type="ECO:0000256" key="3">
    <source>
        <dbReference type="ARBA" id="ARBA00005708"/>
    </source>
</evidence>
<sequence>MDRMKLKRMVFYGYHGVFPEENKLGQQFFVDLDLRLDLGKAAESDDVNDTVNYAEIHALVKEIVQGPPVKLIEKLAANIAHGVLGTYTSINEATVSVTKPHPPFDITFDGVVVELRRKRNADGSIEAVPAAEED</sequence>
<feature type="domain" description="Dihydroneopterin aldolase/epimerase" evidence="7">
    <location>
        <begin position="4"/>
        <end position="117"/>
    </location>
</feature>
<dbReference type="CDD" id="cd00534">
    <property type="entry name" value="DHNA_DHNTPE"/>
    <property type="match status" value="1"/>
</dbReference>
<dbReference type="InterPro" id="IPR006157">
    <property type="entry name" value="FolB_dom"/>
</dbReference>
<evidence type="ECO:0000313" key="9">
    <source>
        <dbReference type="Proteomes" id="UP000266340"/>
    </source>
</evidence>
<comment type="similarity">
    <text evidence="3 6">Belongs to the DHNA family.</text>
</comment>
<evidence type="ECO:0000259" key="7">
    <source>
        <dbReference type="SMART" id="SM00905"/>
    </source>
</evidence>
<evidence type="ECO:0000256" key="1">
    <source>
        <dbReference type="ARBA" id="ARBA00001353"/>
    </source>
</evidence>
<dbReference type="SMART" id="SM00905">
    <property type="entry name" value="FolB"/>
    <property type="match status" value="1"/>
</dbReference>
<evidence type="ECO:0000256" key="2">
    <source>
        <dbReference type="ARBA" id="ARBA00005013"/>
    </source>
</evidence>
<dbReference type="GO" id="GO:0046656">
    <property type="term" value="P:folic acid biosynthetic process"/>
    <property type="evidence" value="ECO:0007669"/>
    <property type="project" value="UniProtKB-UniRule"/>
</dbReference>
<gene>
    <name evidence="8" type="primary">folB</name>
    <name evidence="8" type="ORF">D3H35_23425</name>
</gene>
<keyword evidence="4 6" id="KW-0289">Folate biosynthesis</keyword>
<dbReference type="Proteomes" id="UP000266340">
    <property type="component" value="Unassembled WGS sequence"/>
</dbReference>
<dbReference type="EMBL" id="QXJM01000040">
    <property type="protein sequence ID" value="RIE01328.1"/>
    <property type="molecule type" value="Genomic_DNA"/>
</dbReference>
<reference evidence="8 9" key="1">
    <citation type="submission" date="2018-09" db="EMBL/GenBank/DDBJ databases">
        <title>Cohnella cavernae sp. nov., isolated from a karst cave.</title>
        <authorList>
            <person name="Zhu H."/>
        </authorList>
    </citation>
    <scope>NUCLEOTIDE SEQUENCE [LARGE SCALE GENOMIC DNA]</scope>
    <source>
        <strain evidence="8 9">K2E09-144</strain>
    </source>
</reference>
<dbReference type="Pfam" id="PF02152">
    <property type="entry name" value="FolB"/>
    <property type="match status" value="1"/>
</dbReference>
<protein>
    <recommendedName>
        <fullName evidence="6">7,8-dihydroneopterin aldolase</fullName>
        <ecNumber evidence="6">4.1.2.25</ecNumber>
    </recommendedName>
</protein>
<dbReference type="NCBIfam" id="TIGR00525">
    <property type="entry name" value="folB"/>
    <property type="match status" value="1"/>
</dbReference>
<evidence type="ECO:0000256" key="4">
    <source>
        <dbReference type="ARBA" id="ARBA00022909"/>
    </source>
</evidence>
<dbReference type="UniPathway" id="UPA00077">
    <property type="reaction ID" value="UER00154"/>
</dbReference>
<organism evidence="8 9">
    <name type="scientific">Cohnella faecalis</name>
    <dbReference type="NCBI Taxonomy" id="2315694"/>
    <lineage>
        <taxon>Bacteria</taxon>
        <taxon>Bacillati</taxon>
        <taxon>Bacillota</taxon>
        <taxon>Bacilli</taxon>
        <taxon>Bacillales</taxon>
        <taxon>Paenibacillaceae</taxon>
        <taxon>Cohnella</taxon>
    </lineage>
</organism>
<dbReference type="InterPro" id="IPR006156">
    <property type="entry name" value="Dihydroneopterin_aldolase"/>
</dbReference>
<keyword evidence="9" id="KW-1185">Reference proteome</keyword>
<dbReference type="InterPro" id="IPR043133">
    <property type="entry name" value="GTP-CH-I_C/QueF"/>
</dbReference>